<dbReference type="Proteomes" id="UP001187192">
    <property type="component" value="Unassembled WGS sequence"/>
</dbReference>
<reference evidence="1" key="1">
    <citation type="submission" date="2023-07" db="EMBL/GenBank/DDBJ databases">
        <title>draft genome sequence of fig (Ficus carica).</title>
        <authorList>
            <person name="Takahashi T."/>
            <person name="Nishimura K."/>
        </authorList>
    </citation>
    <scope>NUCLEOTIDE SEQUENCE</scope>
</reference>
<name>A0AA87YQY2_FICCA</name>
<dbReference type="AlphaFoldDB" id="A0AA87YQY2"/>
<keyword evidence="2" id="KW-1185">Reference proteome</keyword>
<gene>
    <name evidence="1" type="ORF">TIFTF001_047168</name>
</gene>
<comment type="caution">
    <text evidence="1">The sequence shown here is derived from an EMBL/GenBank/DDBJ whole genome shotgun (WGS) entry which is preliminary data.</text>
</comment>
<accession>A0AA87YQY2</accession>
<proteinExistence type="predicted"/>
<sequence length="267" mass="29188">MKGSRAGVSGLALSDPDELRAIAYASLTRALIFKFTYGLKGLFERLILGRHTIFIASLRKGRTQRAKEVVFQVKKLVVLLIEHLARQIYELTEWCFVHTYVDLPLLSNAMIGPPSPEVFTSIAQSNYGVPDLLSGVQDSGSMADLVKARSSYGIYLCPAPAPVTAILYMAEEEIFCIRRGLAERVAVADEKRDLAGGCELVANVVEPTLAYVVAGSDSITSANLRAAFPSACNKRSQRPLFDRLRPVSAIYLMDECALLEPFPGLTS</sequence>
<protein>
    <submittedName>
        <fullName evidence="1">Uncharacterized protein</fullName>
    </submittedName>
</protein>
<dbReference type="EMBL" id="BTGU01005204">
    <property type="protein sequence ID" value="GMN20763.1"/>
    <property type="molecule type" value="Genomic_DNA"/>
</dbReference>
<organism evidence="1 2">
    <name type="scientific">Ficus carica</name>
    <name type="common">Common fig</name>
    <dbReference type="NCBI Taxonomy" id="3494"/>
    <lineage>
        <taxon>Eukaryota</taxon>
        <taxon>Viridiplantae</taxon>
        <taxon>Streptophyta</taxon>
        <taxon>Embryophyta</taxon>
        <taxon>Tracheophyta</taxon>
        <taxon>Spermatophyta</taxon>
        <taxon>Magnoliopsida</taxon>
        <taxon>eudicotyledons</taxon>
        <taxon>Gunneridae</taxon>
        <taxon>Pentapetalae</taxon>
        <taxon>rosids</taxon>
        <taxon>fabids</taxon>
        <taxon>Rosales</taxon>
        <taxon>Moraceae</taxon>
        <taxon>Ficeae</taxon>
        <taxon>Ficus</taxon>
    </lineage>
</organism>
<evidence type="ECO:0000313" key="1">
    <source>
        <dbReference type="EMBL" id="GMN20763.1"/>
    </source>
</evidence>
<evidence type="ECO:0000313" key="2">
    <source>
        <dbReference type="Proteomes" id="UP001187192"/>
    </source>
</evidence>